<proteinExistence type="predicted"/>
<feature type="domain" description="Tox-REase-5" evidence="1">
    <location>
        <begin position="178"/>
        <end position="252"/>
    </location>
</feature>
<reference evidence="2 3" key="1">
    <citation type="submission" date="2015-11" db="EMBL/GenBank/DDBJ databases">
        <authorList>
            <person name="Zhang Y."/>
            <person name="Guo Z."/>
        </authorList>
    </citation>
    <scope>NUCLEOTIDE SEQUENCE [LARGE SCALE GENOMIC DNA]</scope>
    <source>
        <strain evidence="3">gdw1</strain>
    </source>
</reference>
<evidence type="ECO:0000313" key="3">
    <source>
        <dbReference type="Proteomes" id="UP000094426"/>
    </source>
</evidence>
<evidence type="ECO:0000313" key="2">
    <source>
        <dbReference type="EMBL" id="ODA89290.1"/>
    </source>
</evidence>
<protein>
    <recommendedName>
        <fullName evidence="1">Tox-REase-5 domain-containing protein</fullName>
    </recommendedName>
</protein>
<organism evidence="2 3">
    <name type="scientific">Leifsonia xyli subsp. xyli</name>
    <dbReference type="NCBI Taxonomy" id="59736"/>
    <lineage>
        <taxon>Bacteria</taxon>
        <taxon>Bacillati</taxon>
        <taxon>Actinomycetota</taxon>
        <taxon>Actinomycetes</taxon>
        <taxon>Micrococcales</taxon>
        <taxon>Microbacteriaceae</taxon>
        <taxon>Leifsonia</taxon>
    </lineage>
</organism>
<sequence length="280" mass="31100">MVGIPPGGLPKPTPEVWEGIGEFLTGFFGEAWDTVIGLGQLLPIVWVPQVVEELFTPEGWERQAQKWDAFINNPGGVLGDQWDQIWKSLTYADLWKDHPGQASGRATFAALTLALPFLKLGKVGKLGTVGKLGKADDIPKLRPLQPGEKLRLGETARVTSDGGPGLWEKSPTRTKGQDYQEFITGMERGTEYKVNGVDFDGYDKTRNVLLDAKDWQKYPPLNQTFWQEGTLEQIGNQIRAANGMRIEWHLSTQAAKDAVDKMLEKQGWTGDITTVYTPFG</sequence>
<comment type="caution">
    <text evidence="2">The sequence shown here is derived from an EMBL/GenBank/DDBJ whole genome shotgun (WGS) entry which is preliminary data.</text>
</comment>
<name>A0A1E2SHW7_LEIXY</name>
<dbReference type="OrthoDB" id="7057664at2"/>
<dbReference type="Proteomes" id="UP000094426">
    <property type="component" value="Unassembled WGS sequence"/>
</dbReference>
<dbReference type="EMBL" id="LNZG01000048">
    <property type="protein sequence ID" value="ODA89290.1"/>
    <property type="molecule type" value="Genomic_DNA"/>
</dbReference>
<gene>
    <name evidence="2" type="ORF">ATY41_06100</name>
</gene>
<accession>A0A1E2SHW7</accession>
<dbReference type="AlphaFoldDB" id="A0A1E2SHW7"/>
<dbReference type="RefSeq" id="WP_011187070.1">
    <property type="nucleotide sequence ID" value="NZ_LNZG01000048.1"/>
</dbReference>
<dbReference type="Pfam" id="PF15648">
    <property type="entry name" value="Tox-REase-5"/>
    <property type="match status" value="1"/>
</dbReference>
<evidence type="ECO:0000259" key="1">
    <source>
        <dbReference type="Pfam" id="PF15648"/>
    </source>
</evidence>
<dbReference type="InterPro" id="IPR028904">
    <property type="entry name" value="Tox-REase-5_dom"/>
</dbReference>